<dbReference type="Gene3D" id="3.60.60.10">
    <property type="entry name" value="Penicillin V Acylase, Chain A"/>
    <property type="match status" value="1"/>
</dbReference>
<keyword evidence="2" id="KW-0614">Plasmid</keyword>
<dbReference type="PANTHER" id="PTHR34180">
    <property type="entry name" value="PEPTIDASE C45"/>
    <property type="match status" value="1"/>
</dbReference>
<dbReference type="InterPro" id="IPR047794">
    <property type="entry name" value="C45_proenzyme-like"/>
</dbReference>
<evidence type="ECO:0000313" key="2">
    <source>
        <dbReference type="EMBL" id="AQS50275.1"/>
    </source>
</evidence>
<dbReference type="EMBL" id="CP019439">
    <property type="protein sequence ID" value="AQS50275.1"/>
    <property type="molecule type" value="Genomic_DNA"/>
</dbReference>
<dbReference type="NCBIfam" id="NF040521">
    <property type="entry name" value="C45_proenzyme"/>
    <property type="match status" value="1"/>
</dbReference>
<geneLocation type="plasmid" evidence="2 3">
    <name>unnamed2</name>
</geneLocation>
<feature type="domain" description="Peptidase C45 hydrolase" evidence="1">
    <location>
        <begin position="109"/>
        <end position="308"/>
    </location>
</feature>
<dbReference type="InterPro" id="IPR047801">
    <property type="entry name" value="Peptidase_C45"/>
</dbReference>
<dbReference type="InterPro" id="IPR005079">
    <property type="entry name" value="Peptidase_C45_hydrolase"/>
</dbReference>
<protein>
    <recommendedName>
        <fullName evidence="1">Peptidase C45 hydrolase domain-containing protein</fullName>
    </recommendedName>
</protein>
<evidence type="ECO:0000259" key="1">
    <source>
        <dbReference type="Pfam" id="PF03417"/>
    </source>
</evidence>
<dbReference type="Proteomes" id="UP000185622">
    <property type="component" value="Plasmid unnamed2"/>
</dbReference>
<gene>
    <name evidence="2" type="ORF">BMG03_20465</name>
</gene>
<accession>A0ABN4XD41</accession>
<evidence type="ECO:0000313" key="3">
    <source>
        <dbReference type="Proteomes" id="UP000185622"/>
    </source>
</evidence>
<reference evidence="2 3" key="1">
    <citation type="submission" date="2017-01" db="EMBL/GenBank/DDBJ databases">
        <title>The complete genome sequence of a sulfur-oxidizing marine bacterium Thioclava sp. 25B10_4T.</title>
        <authorList>
            <person name="Liu Y."/>
            <person name="Lai Q."/>
            <person name="Shao Z."/>
        </authorList>
    </citation>
    <scope>NUCLEOTIDE SEQUENCE [LARGE SCALE GENOMIC DNA]</scope>
    <source>
        <strain evidence="2 3">25B10_4</strain>
        <plasmid evidence="2 3">unnamed2</plasmid>
    </source>
</reference>
<dbReference type="Pfam" id="PF03417">
    <property type="entry name" value="AAT"/>
    <property type="match status" value="1"/>
</dbReference>
<proteinExistence type="predicted"/>
<sequence>MAGLTLLRAGGSARAFGLALGRFGRPAVPALVATSAWKTVTVQAESAFVQGMAQQVRATFPAMWDEISGLAEGLGLPLAEVFAWNCRGDIWAAAPDGCTTVMMPGPPHVLAHNEDGLPVLAPHCGLVEARPGNGPDFVSFVYPGSIPGHAFAVNAAGLTITVNNIRPAGAGDGLPRMVLGRALLGVERIGQAVAMMRRLPRAGGFHFALAQAGEDRLISLEFCGKDVSARDISVPEAHANHMIHEAMRGLEQTITESSGCRQARADALLGADPLEILRDRAGPGLPILRLAEDDPDTENTIATARFEVGEAVTGTVHLPGQPAPAYRMTADRRARTVTLAAADPL</sequence>
<name>A0ABN4XD41_9RHOB</name>
<dbReference type="PANTHER" id="PTHR34180:SF1">
    <property type="entry name" value="BETA-ALANYL-DOPAMINE_CARCININE HYDROLASE"/>
    <property type="match status" value="1"/>
</dbReference>
<keyword evidence="3" id="KW-1185">Reference proteome</keyword>
<organism evidence="2 3">
    <name type="scientific">Thioclava nitratireducens</name>
    <dbReference type="NCBI Taxonomy" id="1915078"/>
    <lineage>
        <taxon>Bacteria</taxon>
        <taxon>Pseudomonadati</taxon>
        <taxon>Pseudomonadota</taxon>
        <taxon>Alphaproteobacteria</taxon>
        <taxon>Rhodobacterales</taxon>
        <taxon>Paracoccaceae</taxon>
        <taxon>Thioclava</taxon>
    </lineage>
</organism>
<dbReference type="RefSeq" id="WP_075777205.1">
    <property type="nucleotide sequence ID" value="NZ_CP019439.1"/>
</dbReference>